<reference evidence="1 2" key="1">
    <citation type="submission" date="2024-06" db="EMBL/GenBank/DDBJ databases">
        <title>The Natural Products Discovery Center: Release of the First 8490 Sequenced Strains for Exploring Actinobacteria Biosynthetic Diversity.</title>
        <authorList>
            <person name="Kalkreuter E."/>
            <person name="Kautsar S.A."/>
            <person name="Yang D."/>
            <person name="Bader C.D."/>
            <person name="Teijaro C.N."/>
            <person name="Fluegel L."/>
            <person name="Davis C.M."/>
            <person name="Simpson J.R."/>
            <person name="Lauterbach L."/>
            <person name="Steele A.D."/>
            <person name="Gui C."/>
            <person name="Meng S."/>
            <person name="Li G."/>
            <person name="Viehrig K."/>
            <person name="Ye F."/>
            <person name="Su P."/>
            <person name="Kiefer A.F."/>
            <person name="Nichols A."/>
            <person name="Cepeda A.J."/>
            <person name="Yan W."/>
            <person name="Fan B."/>
            <person name="Jiang Y."/>
            <person name="Adhikari A."/>
            <person name="Zheng C.-J."/>
            <person name="Schuster L."/>
            <person name="Cowan T.M."/>
            <person name="Smanski M.J."/>
            <person name="Chevrette M.G."/>
            <person name="De Carvalho L.P.S."/>
            <person name="Shen B."/>
        </authorList>
    </citation>
    <scope>NUCLEOTIDE SEQUENCE [LARGE SCALE GENOMIC DNA]</scope>
    <source>
        <strain evidence="1 2">NPDC048946</strain>
    </source>
</reference>
<comment type="caution">
    <text evidence="1">The sequence shown here is derived from an EMBL/GenBank/DDBJ whole genome shotgun (WGS) entry which is preliminary data.</text>
</comment>
<organism evidence="1 2">
    <name type="scientific">Streptodolium elevatio</name>
    <dbReference type="NCBI Taxonomy" id="3157996"/>
    <lineage>
        <taxon>Bacteria</taxon>
        <taxon>Bacillati</taxon>
        <taxon>Actinomycetota</taxon>
        <taxon>Actinomycetes</taxon>
        <taxon>Kitasatosporales</taxon>
        <taxon>Streptomycetaceae</taxon>
        <taxon>Streptodolium</taxon>
    </lineage>
</organism>
<sequence>MVWGRRKTQHPQQPAAPRERDLVERMFEWHARADLAVAVEDFAAARTAQTLALDIATALAARTPDDVRAWQAIAATRYALIESCARTGDFAAALESADACLAAYAKVAESGGTPGGSGAETTALTADVRARRAVALAGNGQITAALLEADEAVCMYVGLGAEDWDSGCLPDLARVLSTVAPVRARYGEPDHAAATADYAIRLYVENAARINRRPDAPTHARCLFEAAQIASDLHAAAGRTDLALSAANVGRQTAAARRIDGFVRREQAYAGALARYTIRLTEDGKSDESEAFLAESCAIDPGAYARVAAEAYPLARARVEVPPLADALRAAQAMLRDVELPELLDGLLADPWSVQPSLSVPDRCPADVAPEIAETLAAAAVRMLGEGDPQGLRLCLEANVVFAGAAAREVPAMRHDFAAYGTLWAQALAMAAWRFHETGSEAFRWYAADLAAWLLGVLDRLAPLAAAQPDITELIRVGTTVARSVLDAKPREGEPAG</sequence>
<evidence type="ECO:0000313" key="1">
    <source>
        <dbReference type="EMBL" id="MEU8134743.1"/>
    </source>
</evidence>
<dbReference type="EMBL" id="JBEZFP010000031">
    <property type="protein sequence ID" value="MEU8134743.1"/>
    <property type="molecule type" value="Genomic_DNA"/>
</dbReference>
<dbReference type="Gene3D" id="1.25.40.10">
    <property type="entry name" value="Tetratricopeptide repeat domain"/>
    <property type="match status" value="1"/>
</dbReference>
<gene>
    <name evidence="1" type="ORF">AB0C36_14660</name>
</gene>
<dbReference type="Proteomes" id="UP001551482">
    <property type="component" value="Unassembled WGS sequence"/>
</dbReference>
<keyword evidence="2" id="KW-1185">Reference proteome</keyword>
<evidence type="ECO:0000313" key="2">
    <source>
        <dbReference type="Proteomes" id="UP001551482"/>
    </source>
</evidence>
<dbReference type="RefSeq" id="WP_358353660.1">
    <property type="nucleotide sequence ID" value="NZ_JBEZFP010000031.1"/>
</dbReference>
<dbReference type="InterPro" id="IPR011990">
    <property type="entry name" value="TPR-like_helical_dom_sf"/>
</dbReference>
<protein>
    <submittedName>
        <fullName evidence="1">Uncharacterized protein</fullName>
    </submittedName>
</protein>
<accession>A0ABV3DG63</accession>
<name>A0ABV3DG63_9ACTN</name>
<proteinExistence type="predicted"/>